<reference evidence="2" key="2">
    <citation type="submission" date="2021-12" db="EMBL/GenBank/DDBJ databases">
        <title>Resequencing data analysis of finger millet.</title>
        <authorList>
            <person name="Hatakeyama M."/>
            <person name="Aluri S."/>
            <person name="Balachadran M.T."/>
            <person name="Sivarajan S.R."/>
            <person name="Poveda L."/>
            <person name="Shimizu-Inatsugi R."/>
            <person name="Schlapbach R."/>
            <person name="Sreeman S.M."/>
            <person name="Shimizu K.K."/>
        </authorList>
    </citation>
    <scope>NUCLEOTIDE SEQUENCE</scope>
</reference>
<sequence>MGPNQSRLAAGSAEGSYDNVDPAQVLGALKRFSGVLSRLACALVSAGDIFGTDGSSRPGAPCNPEELGEISFGESAGLGLVCHVLHSRGRLLIRVGDGRPVRGFPNLKKLDLHLFDTQRNNIDDMLSCCPNLEWLSLMRCRMKDELKVKQQLAHLVYLHIAYCSITKADLHAKYLRTFVFRGIQLPIDLGQVKQLETADLHLYNATLEYILTVLPKSVCCVQNLSLNTYLPLEMPSFLKNICSLSQLKILQLFLFIDPDGTDNILSLGSFLRAAPLIEKLEMHFDIPCMIYVKSGSLRSLSRCSYDCMRSVHITGFTATTVLRNCKNQVGMLVFYPSDLQINCGG</sequence>
<dbReference type="EMBL" id="BQKI01000008">
    <property type="protein sequence ID" value="GJN00675.1"/>
    <property type="molecule type" value="Genomic_DNA"/>
</dbReference>
<dbReference type="Proteomes" id="UP001054889">
    <property type="component" value="Unassembled WGS sequence"/>
</dbReference>
<dbReference type="AlphaFoldDB" id="A0AAV5CRP6"/>
<evidence type="ECO:0000313" key="2">
    <source>
        <dbReference type="EMBL" id="GJN00675.1"/>
    </source>
</evidence>
<gene>
    <name evidence="2" type="primary">ga17871</name>
    <name evidence="2" type="ORF">PR202_ga17871</name>
</gene>
<dbReference type="InterPro" id="IPR055357">
    <property type="entry name" value="LRR_At1g61320_AtMIF1"/>
</dbReference>
<dbReference type="Gene3D" id="3.80.10.10">
    <property type="entry name" value="Ribonuclease Inhibitor"/>
    <property type="match status" value="1"/>
</dbReference>
<feature type="domain" description="At1g61320/AtMIF1 LRR" evidence="1">
    <location>
        <begin position="105"/>
        <end position="319"/>
    </location>
</feature>
<dbReference type="InterPro" id="IPR032675">
    <property type="entry name" value="LRR_dom_sf"/>
</dbReference>
<comment type="caution">
    <text evidence="2">The sequence shown here is derived from an EMBL/GenBank/DDBJ whole genome shotgun (WGS) entry which is preliminary data.</text>
</comment>
<name>A0AAV5CRP6_ELECO</name>
<proteinExistence type="predicted"/>
<protein>
    <recommendedName>
        <fullName evidence="1">At1g61320/AtMIF1 LRR domain-containing protein</fullName>
    </recommendedName>
</protein>
<evidence type="ECO:0000259" key="1">
    <source>
        <dbReference type="Pfam" id="PF23622"/>
    </source>
</evidence>
<dbReference type="PANTHER" id="PTHR34145:SF57">
    <property type="entry name" value="F-BOX DOMAIN-CONTAINING PROTEIN"/>
    <property type="match status" value="1"/>
</dbReference>
<evidence type="ECO:0000313" key="3">
    <source>
        <dbReference type="Proteomes" id="UP001054889"/>
    </source>
</evidence>
<reference evidence="2" key="1">
    <citation type="journal article" date="2018" name="DNA Res.">
        <title>Multiple hybrid de novo genome assembly of finger millet, an orphan allotetraploid crop.</title>
        <authorList>
            <person name="Hatakeyama M."/>
            <person name="Aluri S."/>
            <person name="Balachadran M.T."/>
            <person name="Sivarajan S.R."/>
            <person name="Patrignani A."/>
            <person name="Gruter S."/>
            <person name="Poveda L."/>
            <person name="Shimizu-Inatsugi R."/>
            <person name="Baeten J."/>
            <person name="Francoijs K.J."/>
            <person name="Nataraja K.N."/>
            <person name="Reddy Y.A.N."/>
            <person name="Phadnis S."/>
            <person name="Ravikumar R.L."/>
            <person name="Schlapbach R."/>
            <person name="Sreeman S.M."/>
            <person name="Shimizu K.K."/>
        </authorList>
    </citation>
    <scope>NUCLEOTIDE SEQUENCE</scope>
</reference>
<accession>A0AAV5CRP6</accession>
<organism evidence="2 3">
    <name type="scientific">Eleusine coracana subsp. coracana</name>
    <dbReference type="NCBI Taxonomy" id="191504"/>
    <lineage>
        <taxon>Eukaryota</taxon>
        <taxon>Viridiplantae</taxon>
        <taxon>Streptophyta</taxon>
        <taxon>Embryophyta</taxon>
        <taxon>Tracheophyta</taxon>
        <taxon>Spermatophyta</taxon>
        <taxon>Magnoliopsida</taxon>
        <taxon>Liliopsida</taxon>
        <taxon>Poales</taxon>
        <taxon>Poaceae</taxon>
        <taxon>PACMAD clade</taxon>
        <taxon>Chloridoideae</taxon>
        <taxon>Cynodonteae</taxon>
        <taxon>Eleusininae</taxon>
        <taxon>Eleusine</taxon>
    </lineage>
</organism>
<dbReference type="SUPFAM" id="SSF52047">
    <property type="entry name" value="RNI-like"/>
    <property type="match status" value="1"/>
</dbReference>
<dbReference type="PANTHER" id="PTHR34145">
    <property type="entry name" value="OS02G0105600 PROTEIN"/>
    <property type="match status" value="1"/>
</dbReference>
<dbReference type="Pfam" id="PF23622">
    <property type="entry name" value="LRR_At1g61320_AtMIF1"/>
    <property type="match status" value="1"/>
</dbReference>
<keyword evidence="3" id="KW-1185">Reference proteome</keyword>
<dbReference type="InterPro" id="IPR053772">
    <property type="entry name" value="At1g61320/At1g61330-like"/>
</dbReference>